<dbReference type="EMBL" id="CAJNOJ010000629">
    <property type="protein sequence ID" value="CAF1499739.1"/>
    <property type="molecule type" value="Genomic_DNA"/>
</dbReference>
<dbReference type="InterPro" id="IPR055427">
    <property type="entry name" value="TRAPPC13_N"/>
</dbReference>
<comment type="similarity">
    <text evidence="1">Belongs to the TRAPPC13 family.</text>
</comment>
<feature type="domain" description="Trafficking protein particle complex subunit 13 middle" evidence="5">
    <location>
        <begin position="192"/>
        <end position="314"/>
    </location>
</feature>
<dbReference type="InterPro" id="IPR010378">
    <property type="entry name" value="TRAPPC13"/>
</dbReference>
<dbReference type="PANTHER" id="PTHR13134:SF3">
    <property type="entry name" value="TRAFFICKING PROTEIN PARTICLE COMPLEX SUBUNIT 13"/>
    <property type="match status" value="1"/>
</dbReference>
<dbReference type="Proteomes" id="UP000663828">
    <property type="component" value="Unassembled WGS sequence"/>
</dbReference>
<dbReference type="EMBL" id="CAJNOR010007878">
    <property type="protein sequence ID" value="CAF1624753.1"/>
    <property type="molecule type" value="Genomic_DNA"/>
</dbReference>
<name>A0A816CH33_ADIRI</name>
<dbReference type="GO" id="GO:1990072">
    <property type="term" value="C:TRAPPIII protein complex"/>
    <property type="evidence" value="ECO:0007669"/>
    <property type="project" value="TreeGrafter"/>
</dbReference>
<keyword evidence="8" id="KW-1185">Reference proteome</keyword>
<reference evidence="7" key="1">
    <citation type="submission" date="2021-02" db="EMBL/GenBank/DDBJ databases">
        <authorList>
            <person name="Nowell W R."/>
        </authorList>
    </citation>
    <scope>NUCLEOTIDE SEQUENCE</scope>
</reference>
<evidence type="ECO:0000259" key="4">
    <source>
        <dbReference type="Pfam" id="PF23643"/>
    </source>
</evidence>
<dbReference type="PANTHER" id="PTHR13134">
    <property type="entry name" value="TRAFFICKING PROTEIN PARTICLE COMPLEX SUBUNIT 13"/>
    <property type="match status" value="1"/>
</dbReference>
<feature type="domain" description="Trafficking protein particle complex subunit 13 C-terminal" evidence="4">
    <location>
        <begin position="338"/>
        <end position="433"/>
    </location>
</feature>
<evidence type="ECO:0000313" key="7">
    <source>
        <dbReference type="EMBL" id="CAF1624753.1"/>
    </source>
</evidence>
<dbReference type="Pfam" id="PF23647">
    <property type="entry name" value="TRAPPC13_M"/>
    <property type="match status" value="1"/>
</dbReference>
<feature type="region of interest" description="Disordered" evidence="2">
    <location>
        <begin position="1"/>
        <end position="23"/>
    </location>
</feature>
<evidence type="ECO:0000313" key="6">
    <source>
        <dbReference type="EMBL" id="CAF1499739.1"/>
    </source>
</evidence>
<dbReference type="Pfam" id="PF23643">
    <property type="entry name" value="TRAPPC13_C"/>
    <property type="match status" value="1"/>
</dbReference>
<evidence type="ECO:0000256" key="2">
    <source>
        <dbReference type="SAM" id="MobiDB-lite"/>
    </source>
</evidence>
<dbReference type="InterPro" id="IPR055429">
    <property type="entry name" value="TRAPPC13_M"/>
</dbReference>
<proteinExistence type="inferred from homology"/>
<dbReference type="AlphaFoldDB" id="A0A816CH33"/>
<protein>
    <recommendedName>
        <fullName evidence="9">Trafficking protein particle complex subunit 13-like protein</fullName>
    </recommendedName>
</protein>
<evidence type="ECO:0000259" key="5">
    <source>
        <dbReference type="Pfam" id="PF23647"/>
    </source>
</evidence>
<dbReference type="InterPro" id="IPR055428">
    <property type="entry name" value="TRAPPC13_C"/>
</dbReference>
<dbReference type="Pfam" id="PF06159">
    <property type="entry name" value="TRAPPC13_N"/>
    <property type="match status" value="1"/>
</dbReference>
<comment type="caution">
    <text evidence="7">The sequence shown here is derived from an EMBL/GenBank/DDBJ whole genome shotgun (WGS) entry which is preliminary data.</text>
</comment>
<sequence length="439" mass="49522">MSLSITNSGLPPSTTTSTTSIDPTKNVEPLAVRVMRLSKPALYQNIPVYGEEESSSSVDAFLTGQSHDMAIGDDHSVLSHLLVLPYSFGNVFLGEIFSAIVALHNQSDQILHDVILKTDIQTATQRITLNVTDQIDSNKLELAPDQSISRVLQHEVKELGNHSLVCTVTCTDQNGEKHNLKKVFKLPVGKPIDLKTRFILGATHDEYYIVADIQNQTPTILNMTTVDLEPSLAYTVTNMSNLHHENSENSLCEPWRFIRPTETTTYMFYLKPRKEATFEEIHSTPTLGKLDIVWMSGFGERGRLQTNQLPKPTPSIATTNLGYLPDLRIFCMRGLGQCQVEESQKFSIRILNCTQRPMDLSLSFDNIFSKREQFLWIGIISKQLGRLEAHHTYDIDIELVPLTCGLKRIGGLKLTDLSMRHTYDFDDFHHLFVLPKIVH</sequence>
<evidence type="ECO:0000313" key="8">
    <source>
        <dbReference type="Proteomes" id="UP000663828"/>
    </source>
</evidence>
<evidence type="ECO:0000256" key="1">
    <source>
        <dbReference type="ARBA" id="ARBA00010785"/>
    </source>
</evidence>
<dbReference type="Proteomes" id="UP000663852">
    <property type="component" value="Unassembled WGS sequence"/>
</dbReference>
<accession>A0A816CH33</accession>
<dbReference type="OrthoDB" id="10250284at2759"/>
<feature type="compositionally biased region" description="Polar residues" evidence="2">
    <location>
        <begin position="1"/>
        <end position="12"/>
    </location>
</feature>
<gene>
    <name evidence="6" type="ORF">EDS130_LOCUS42553</name>
    <name evidence="7" type="ORF">XAT740_LOCUS50746</name>
</gene>
<evidence type="ECO:0008006" key="9">
    <source>
        <dbReference type="Google" id="ProtNLM"/>
    </source>
</evidence>
<evidence type="ECO:0000259" key="3">
    <source>
        <dbReference type="Pfam" id="PF06159"/>
    </source>
</evidence>
<feature type="domain" description="Trafficking protein particle complex subunit 13 N-terminal" evidence="3">
    <location>
        <begin position="30"/>
        <end position="186"/>
    </location>
</feature>
<organism evidence="7 8">
    <name type="scientific">Adineta ricciae</name>
    <name type="common">Rotifer</name>
    <dbReference type="NCBI Taxonomy" id="249248"/>
    <lineage>
        <taxon>Eukaryota</taxon>
        <taxon>Metazoa</taxon>
        <taxon>Spiralia</taxon>
        <taxon>Gnathifera</taxon>
        <taxon>Rotifera</taxon>
        <taxon>Eurotatoria</taxon>
        <taxon>Bdelloidea</taxon>
        <taxon>Adinetida</taxon>
        <taxon>Adinetidae</taxon>
        <taxon>Adineta</taxon>
    </lineage>
</organism>